<dbReference type="EC" id="1.1.1.94" evidence="12"/>
<evidence type="ECO:0000259" key="14">
    <source>
        <dbReference type="Pfam" id="PF07479"/>
    </source>
</evidence>
<evidence type="ECO:0000256" key="9">
    <source>
        <dbReference type="PIRSR" id="PIRSR000114-2"/>
    </source>
</evidence>
<dbReference type="InterPro" id="IPR011128">
    <property type="entry name" value="G3P_DH_NAD-dep_N"/>
</dbReference>
<dbReference type="GO" id="GO:0008654">
    <property type="term" value="P:phospholipid biosynthetic process"/>
    <property type="evidence" value="ECO:0007669"/>
    <property type="project" value="UniProtKB-KW"/>
</dbReference>
<feature type="active site" description="Proton acceptor" evidence="8">
    <location>
        <position position="192"/>
    </location>
</feature>
<feature type="binding site" evidence="10">
    <location>
        <begin position="7"/>
        <end position="12"/>
    </location>
    <ligand>
        <name>NAD(+)</name>
        <dbReference type="ChEBI" id="CHEBI:57540"/>
    </ligand>
</feature>
<comment type="similarity">
    <text evidence="1 11">Belongs to the NAD-dependent glycerol-3-phosphate dehydrogenase family.</text>
</comment>
<evidence type="ECO:0000256" key="3">
    <source>
        <dbReference type="ARBA" id="ARBA00023002"/>
    </source>
</evidence>
<dbReference type="GO" id="GO:0047952">
    <property type="term" value="F:glycerol-3-phosphate dehydrogenase [NAD(P)+] activity"/>
    <property type="evidence" value="ECO:0007669"/>
    <property type="project" value="UniProtKB-EC"/>
</dbReference>
<keyword evidence="2" id="KW-0444">Lipid biosynthesis</keyword>
<keyword evidence="16" id="KW-1185">Reference proteome</keyword>
<evidence type="ECO:0000313" key="16">
    <source>
        <dbReference type="Proteomes" id="UP000502706"/>
    </source>
</evidence>
<evidence type="ECO:0000256" key="7">
    <source>
        <dbReference type="ARBA" id="ARBA00023264"/>
    </source>
</evidence>
<evidence type="ECO:0000256" key="2">
    <source>
        <dbReference type="ARBA" id="ARBA00022516"/>
    </source>
</evidence>
<feature type="domain" description="Glycerol-3-phosphate dehydrogenase NAD-dependent C-terminal" evidence="14">
    <location>
        <begin position="181"/>
        <end position="319"/>
    </location>
</feature>
<protein>
    <recommendedName>
        <fullName evidence="12">Glycerol-3-phosphate dehydrogenase</fullName>
        <ecNumber evidence="12">1.1.1.94</ecNumber>
    </recommendedName>
</protein>
<dbReference type="GO" id="GO:0051287">
    <property type="term" value="F:NAD binding"/>
    <property type="evidence" value="ECO:0007669"/>
    <property type="project" value="InterPro"/>
</dbReference>
<dbReference type="Gene3D" id="1.10.1040.10">
    <property type="entry name" value="N-(1-d-carboxylethyl)-l-norvaline Dehydrogenase, domain 2"/>
    <property type="match status" value="1"/>
</dbReference>
<organism evidence="15 16">
    <name type="scientific">Rubrobacter marinus</name>
    <dbReference type="NCBI Taxonomy" id="2653852"/>
    <lineage>
        <taxon>Bacteria</taxon>
        <taxon>Bacillati</taxon>
        <taxon>Actinomycetota</taxon>
        <taxon>Rubrobacteria</taxon>
        <taxon>Rubrobacterales</taxon>
        <taxon>Rubrobacteraceae</taxon>
        <taxon>Rubrobacter</taxon>
    </lineage>
</organism>
<feature type="binding site" evidence="10">
    <location>
        <position position="141"/>
    </location>
    <ligand>
        <name>NAD(+)</name>
        <dbReference type="ChEBI" id="CHEBI:57540"/>
    </ligand>
</feature>
<dbReference type="EMBL" id="CP045121">
    <property type="protein sequence ID" value="QIN77412.1"/>
    <property type="molecule type" value="Genomic_DNA"/>
</dbReference>
<keyword evidence="4 10" id="KW-0520">NAD</keyword>
<accession>A0A6G8PTK4</accession>
<name>A0A6G8PTK4_9ACTN</name>
<dbReference type="Pfam" id="PF07479">
    <property type="entry name" value="NAD_Gly3P_dh_C"/>
    <property type="match status" value="1"/>
</dbReference>
<evidence type="ECO:0000313" key="15">
    <source>
        <dbReference type="EMBL" id="QIN77412.1"/>
    </source>
</evidence>
<evidence type="ECO:0000256" key="11">
    <source>
        <dbReference type="RuleBase" id="RU000437"/>
    </source>
</evidence>
<dbReference type="InterPro" id="IPR006168">
    <property type="entry name" value="G3P_DH_NAD-dep"/>
</dbReference>
<proteinExistence type="inferred from homology"/>
<dbReference type="KEGG" id="rmar:GBA65_01580"/>
<dbReference type="Proteomes" id="UP000502706">
    <property type="component" value="Chromosome"/>
</dbReference>
<evidence type="ECO:0000256" key="12">
    <source>
        <dbReference type="RuleBase" id="RU000439"/>
    </source>
</evidence>
<sequence length="330" mass="34024">MKITVLGAGQMGSAFGAPALERGHDLRYWGPDWIDGPALEALAAGAPHPDLKTALPSPVEATTEISEAVRDAEIVALAVTSEGAEWVSEEAAAAVPEGVPVLVFTKGLVERGGEIVPAVVRVREIFGRSHPVVVVGGPVKAIDLIQRTPTQTAYGSGEREHARELARAVETDYYLPGTTDDLLGLGLCAALKNCYAIVFGYLTGREAPPNLLALAYGTSLGELSALVAAAGGRTETAAGPAGAGDLYVTCLSGRNGDFGRLLGEGNTPDAAREKMNNATVEGLGTLPPALALARSVGMGREELPLLYHLDDVLGGRVEPGGSSLATLLAE</sequence>
<dbReference type="GO" id="GO:0005975">
    <property type="term" value="P:carbohydrate metabolic process"/>
    <property type="evidence" value="ECO:0007669"/>
    <property type="project" value="InterPro"/>
</dbReference>
<keyword evidence="6" id="KW-0594">Phospholipid biosynthesis</keyword>
<dbReference type="Pfam" id="PF01210">
    <property type="entry name" value="NAD_Gly3P_dh_N"/>
    <property type="match status" value="1"/>
</dbReference>
<keyword evidence="3 11" id="KW-0560">Oxidoreductase</keyword>
<dbReference type="InterPro" id="IPR006109">
    <property type="entry name" value="G3P_DH_NAD-dep_C"/>
</dbReference>
<dbReference type="GO" id="GO:0046168">
    <property type="term" value="P:glycerol-3-phosphate catabolic process"/>
    <property type="evidence" value="ECO:0007669"/>
    <property type="project" value="InterPro"/>
</dbReference>
<evidence type="ECO:0000256" key="4">
    <source>
        <dbReference type="ARBA" id="ARBA00023027"/>
    </source>
</evidence>
<dbReference type="InterPro" id="IPR036291">
    <property type="entry name" value="NAD(P)-bd_dom_sf"/>
</dbReference>
<evidence type="ECO:0000256" key="6">
    <source>
        <dbReference type="ARBA" id="ARBA00023209"/>
    </source>
</evidence>
<dbReference type="GO" id="GO:0005829">
    <property type="term" value="C:cytosol"/>
    <property type="evidence" value="ECO:0007669"/>
    <property type="project" value="TreeGrafter"/>
</dbReference>
<dbReference type="AlphaFoldDB" id="A0A6G8PTK4"/>
<evidence type="ECO:0000256" key="10">
    <source>
        <dbReference type="PIRSR" id="PIRSR000114-3"/>
    </source>
</evidence>
<dbReference type="Gene3D" id="3.40.50.720">
    <property type="entry name" value="NAD(P)-binding Rossmann-like Domain"/>
    <property type="match status" value="1"/>
</dbReference>
<feature type="domain" description="Glycerol-3-phosphate dehydrogenase NAD-dependent N-terminal" evidence="13">
    <location>
        <begin position="2"/>
        <end position="160"/>
    </location>
</feature>
<dbReference type="InterPro" id="IPR008927">
    <property type="entry name" value="6-PGluconate_DH-like_C_sf"/>
</dbReference>
<dbReference type="SUPFAM" id="SSF48179">
    <property type="entry name" value="6-phosphogluconate dehydrogenase C-terminal domain-like"/>
    <property type="match status" value="1"/>
</dbReference>
<evidence type="ECO:0000256" key="5">
    <source>
        <dbReference type="ARBA" id="ARBA00023098"/>
    </source>
</evidence>
<evidence type="ECO:0000259" key="13">
    <source>
        <dbReference type="Pfam" id="PF01210"/>
    </source>
</evidence>
<gene>
    <name evidence="15" type="ORF">GBA65_01580</name>
</gene>
<evidence type="ECO:0000256" key="8">
    <source>
        <dbReference type="PIRSR" id="PIRSR000114-1"/>
    </source>
</evidence>
<dbReference type="PRINTS" id="PR00077">
    <property type="entry name" value="GPDHDRGNASE"/>
</dbReference>
<reference evidence="15 16" key="1">
    <citation type="submission" date="2019-10" db="EMBL/GenBank/DDBJ databases">
        <title>Rubrobacter sp nov SCSIO 52915 isolated from a deep-sea sediment in the South China Sea.</title>
        <authorList>
            <person name="Chen R.W."/>
        </authorList>
    </citation>
    <scope>NUCLEOTIDE SEQUENCE [LARGE SCALE GENOMIC DNA]</scope>
    <source>
        <strain evidence="15 16">SCSIO 52915</strain>
    </source>
</reference>
<dbReference type="InterPro" id="IPR013328">
    <property type="entry name" value="6PGD_dom2"/>
</dbReference>
<feature type="binding site" evidence="10">
    <location>
        <position position="254"/>
    </location>
    <ligand>
        <name>NAD(+)</name>
        <dbReference type="ChEBI" id="CHEBI:57540"/>
    </ligand>
</feature>
<dbReference type="PIRSF" id="PIRSF000114">
    <property type="entry name" value="Glycerol-3-P_dh"/>
    <property type="match status" value="1"/>
</dbReference>
<dbReference type="RefSeq" id="WP_166395094.1">
    <property type="nucleotide sequence ID" value="NZ_CP045121.1"/>
</dbReference>
<comment type="catalytic activity">
    <reaction evidence="12">
        <text>sn-glycerol 3-phosphate + NADP(+) = dihydroxyacetone phosphate + NADPH + H(+)</text>
        <dbReference type="Rhea" id="RHEA:11096"/>
        <dbReference type="ChEBI" id="CHEBI:15378"/>
        <dbReference type="ChEBI" id="CHEBI:57597"/>
        <dbReference type="ChEBI" id="CHEBI:57642"/>
        <dbReference type="ChEBI" id="CHEBI:57783"/>
        <dbReference type="ChEBI" id="CHEBI:58349"/>
        <dbReference type="EC" id="1.1.1.94"/>
    </reaction>
</comment>
<dbReference type="SUPFAM" id="SSF51735">
    <property type="entry name" value="NAD(P)-binding Rossmann-fold domains"/>
    <property type="match status" value="1"/>
</dbReference>
<feature type="binding site" evidence="9">
    <location>
        <position position="106"/>
    </location>
    <ligand>
        <name>substrate</name>
    </ligand>
</feature>
<evidence type="ECO:0000256" key="1">
    <source>
        <dbReference type="ARBA" id="ARBA00011009"/>
    </source>
</evidence>
<dbReference type="PANTHER" id="PTHR11728:SF1">
    <property type="entry name" value="GLYCEROL-3-PHOSPHATE DEHYDROGENASE [NAD(+)] 2, CHLOROPLASTIC"/>
    <property type="match status" value="1"/>
</dbReference>
<dbReference type="PANTHER" id="PTHR11728">
    <property type="entry name" value="GLYCEROL-3-PHOSPHATE DEHYDROGENASE"/>
    <property type="match status" value="1"/>
</dbReference>
<feature type="binding site" evidence="9">
    <location>
        <begin position="254"/>
        <end position="255"/>
    </location>
    <ligand>
        <name>substrate</name>
    </ligand>
</feature>
<keyword evidence="7" id="KW-1208">Phospholipid metabolism</keyword>
<keyword evidence="5" id="KW-0443">Lipid metabolism</keyword>